<dbReference type="SUPFAM" id="SSF53335">
    <property type="entry name" value="S-adenosyl-L-methionine-dependent methyltransferases"/>
    <property type="match status" value="1"/>
</dbReference>
<keyword evidence="2" id="KW-0489">Methyltransferase</keyword>
<dbReference type="InterPro" id="IPR013216">
    <property type="entry name" value="Methyltransf_11"/>
</dbReference>
<comment type="caution">
    <text evidence="2">The sequence shown here is derived from an EMBL/GenBank/DDBJ whole genome shotgun (WGS) entry which is preliminary data.</text>
</comment>
<dbReference type="AlphaFoldDB" id="A0A4R5QDU1"/>
<evidence type="ECO:0000313" key="2">
    <source>
        <dbReference type="EMBL" id="TDH60631.1"/>
    </source>
</evidence>
<evidence type="ECO:0000313" key="3">
    <source>
        <dbReference type="Proteomes" id="UP000295096"/>
    </source>
</evidence>
<dbReference type="InterPro" id="IPR029063">
    <property type="entry name" value="SAM-dependent_MTases_sf"/>
</dbReference>
<evidence type="ECO:0000259" key="1">
    <source>
        <dbReference type="Pfam" id="PF08241"/>
    </source>
</evidence>
<accession>A0A4R5QDU1</accession>
<name>A0A4R5QDU1_9PROT</name>
<keyword evidence="3" id="KW-1185">Reference proteome</keyword>
<dbReference type="GO" id="GO:0032259">
    <property type="term" value="P:methylation"/>
    <property type="evidence" value="ECO:0007669"/>
    <property type="project" value="UniProtKB-KW"/>
</dbReference>
<organism evidence="2 3">
    <name type="scientific">Dankookia rubra</name>
    <dbReference type="NCBI Taxonomy" id="1442381"/>
    <lineage>
        <taxon>Bacteria</taxon>
        <taxon>Pseudomonadati</taxon>
        <taxon>Pseudomonadota</taxon>
        <taxon>Alphaproteobacteria</taxon>
        <taxon>Acetobacterales</taxon>
        <taxon>Roseomonadaceae</taxon>
        <taxon>Dankookia</taxon>
    </lineage>
</organism>
<dbReference type="Gene3D" id="3.40.50.150">
    <property type="entry name" value="Vaccinia Virus protein VP39"/>
    <property type="match status" value="1"/>
</dbReference>
<sequence length="368" mass="39907">MMDASTVPAELDVGNDGERMIVANIWPYWAHLAVYHFALPFAVGRRVLDAGAGEGYGAAYLARGGARAVRALEFSPEAVRHAQRRYADLPVSYEEADLNRPLPLPNRSIDLVFSSNVFEHIARVDALAAEVARVIVEDGMAIIAVPPITWAAAMEADMRNQYHVHHIPPSAWEAKLRRFFSDVTLHGHRGRGIYASKEREREEMALAPHRVTIRETDFEFPVTSAEAMERDGDSITAIFVCREPRLEALPETIAERTPAEWCEGAVAARLIASERAEAQRQAERASAETLSAALSRAAAAEAASAAAAADEARLAAVAASEARLAAVAVCETRLAAAAARLAAIEASTTWRMTAPLRRLVTRLRGLAG</sequence>
<feature type="domain" description="Methyltransferase type 11" evidence="1">
    <location>
        <begin position="48"/>
        <end position="143"/>
    </location>
</feature>
<gene>
    <name evidence="2" type="ORF">E2C06_21015</name>
</gene>
<dbReference type="Pfam" id="PF08241">
    <property type="entry name" value="Methyltransf_11"/>
    <property type="match status" value="1"/>
</dbReference>
<dbReference type="GO" id="GO:0008757">
    <property type="term" value="F:S-adenosylmethionine-dependent methyltransferase activity"/>
    <property type="evidence" value="ECO:0007669"/>
    <property type="project" value="InterPro"/>
</dbReference>
<dbReference type="RefSeq" id="WP_133290580.1">
    <property type="nucleotide sequence ID" value="NZ_SMSJ01000034.1"/>
</dbReference>
<dbReference type="EMBL" id="SMSJ01000034">
    <property type="protein sequence ID" value="TDH60631.1"/>
    <property type="molecule type" value="Genomic_DNA"/>
</dbReference>
<proteinExistence type="predicted"/>
<dbReference type="PANTHER" id="PTHR43861">
    <property type="entry name" value="TRANS-ACONITATE 2-METHYLTRANSFERASE-RELATED"/>
    <property type="match status" value="1"/>
</dbReference>
<dbReference type="CDD" id="cd02440">
    <property type="entry name" value="AdoMet_MTases"/>
    <property type="match status" value="1"/>
</dbReference>
<protein>
    <submittedName>
        <fullName evidence="2">Class I SAM-dependent methyltransferase</fullName>
    </submittedName>
</protein>
<reference evidence="2 3" key="1">
    <citation type="journal article" date="2016" name="J. Microbiol.">
        <title>Dankookia rubra gen. nov., sp. nov., an alphaproteobacterium isolated from sediment of a shallow stream.</title>
        <authorList>
            <person name="Kim W.H."/>
            <person name="Kim D.H."/>
            <person name="Kang K."/>
            <person name="Ahn T.Y."/>
        </authorList>
    </citation>
    <scope>NUCLEOTIDE SEQUENCE [LARGE SCALE GENOMIC DNA]</scope>
    <source>
        <strain evidence="2 3">JCM30602</strain>
    </source>
</reference>
<dbReference type="Proteomes" id="UP000295096">
    <property type="component" value="Unassembled WGS sequence"/>
</dbReference>
<keyword evidence="2" id="KW-0808">Transferase</keyword>
<dbReference type="OrthoDB" id="7248832at2"/>